<proteinExistence type="predicted"/>
<protein>
    <submittedName>
        <fullName evidence="1">Uncharacterized protein</fullName>
    </submittedName>
</protein>
<sequence length="89" mass="9959">MSVLYADLMQFKSDILSSCLGTTAQATDAWPGPDDLFKWDWNQFSKYVITSLDSFAQGIGHEALRMYNASQHNGMVQELNFSSKISSNT</sequence>
<gene>
    <name evidence="1" type="ORF">AVEN_226946_1</name>
</gene>
<dbReference type="OrthoDB" id="6423815at2759"/>
<accession>A0A4Y2JJC8</accession>
<dbReference type="EMBL" id="BGPR01003534">
    <property type="protein sequence ID" value="GBM89382.1"/>
    <property type="molecule type" value="Genomic_DNA"/>
</dbReference>
<dbReference type="Proteomes" id="UP000499080">
    <property type="component" value="Unassembled WGS sequence"/>
</dbReference>
<reference evidence="1 2" key="1">
    <citation type="journal article" date="2019" name="Sci. Rep.">
        <title>Orb-weaving spider Araneus ventricosus genome elucidates the spidroin gene catalogue.</title>
        <authorList>
            <person name="Kono N."/>
            <person name="Nakamura H."/>
            <person name="Ohtoshi R."/>
            <person name="Moran D.A.P."/>
            <person name="Shinohara A."/>
            <person name="Yoshida Y."/>
            <person name="Fujiwara M."/>
            <person name="Mori M."/>
            <person name="Tomita M."/>
            <person name="Arakawa K."/>
        </authorList>
    </citation>
    <scope>NUCLEOTIDE SEQUENCE [LARGE SCALE GENOMIC DNA]</scope>
</reference>
<name>A0A4Y2JJC8_ARAVE</name>
<organism evidence="1 2">
    <name type="scientific">Araneus ventricosus</name>
    <name type="common">Orbweaver spider</name>
    <name type="synonym">Epeira ventricosa</name>
    <dbReference type="NCBI Taxonomy" id="182803"/>
    <lineage>
        <taxon>Eukaryota</taxon>
        <taxon>Metazoa</taxon>
        <taxon>Ecdysozoa</taxon>
        <taxon>Arthropoda</taxon>
        <taxon>Chelicerata</taxon>
        <taxon>Arachnida</taxon>
        <taxon>Araneae</taxon>
        <taxon>Araneomorphae</taxon>
        <taxon>Entelegynae</taxon>
        <taxon>Araneoidea</taxon>
        <taxon>Araneidae</taxon>
        <taxon>Araneus</taxon>
    </lineage>
</organism>
<keyword evidence="2" id="KW-1185">Reference proteome</keyword>
<evidence type="ECO:0000313" key="1">
    <source>
        <dbReference type="EMBL" id="GBM89382.1"/>
    </source>
</evidence>
<evidence type="ECO:0000313" key="2">
    <source>
        <dbReference type="Proteomes" id="UP000499080"/>
    </source>
</evidence>
<comment type="caution">
    <text evidence="1">The sequence shown here is derived from an EMBL/GenBank/DDBJ whole genome shotgun (WGS) entry which is preliminary data.</text>
</comment>
<dbReference type="AlphaFoldDB" id="A0A4Y2JJC8"/>